<feature type="compositionally biased region" description="Basic and acidic residues" evidence="1">
    <location>
        <begin position="1"/>
        <end position="24"/>
    </location>
</feature>
<evidence type="ECO:0000313" key="3">
    <source>
        <dbReference type="Proteomes" id="UP000257109"/>
    </source>
</evidence>
<dbReference type="PANTHER" id="PTHR35046">
    <property type="entry name" value="ZINC KNUCKLE (CCHC-TYPE) FAMILY PROTEIN"/>
    <property type="match status" value="1"/>
</dbReference>
<gene>
    <name evidence="2" type="ORF">CR513_13410</name>
</gene>
<dbReference type="CDD" id="cd00303">
    <property type="entry name" value="retropepsin_like"/>
    <property type="match status" value="1"/>
</dbReference>
<dbReference type="AlphaFoldDB" id="A0A371HK01"/>
<comment type="caution">
    <text evidence="2">The sequence shown here is derived from an EMBL/GenBank/DDBJ whole genome shotgun (WGS) entry which is preliminary data.</text>
</comment>
<proteinExistence type="predicted"/>
<feature type="region of interest" description="Disordered" evidence="1">
    <location>
        <begin position="66"/>
        <end position="87"/>
    </location>
</feature>
<accession>A0A371HK01</accession>
<dbReference type="InterPro" id="IPR021109">
    <property type="entry name" value="Peptidase_aspartic_dom_sf"/>
</dbReference>
<protein>
    <submittedName>
        <fullName evidence="2">Uncharacterized protein</fullName>
    </submittedName>
</protein>
<evidence type="ECO:0000313" key="2">
    <source>
        <dbReference type="EMBL" id="RDY03064.1"/>
    </source>
</evidence>
<dbReference type="Gene3D" id="2.40.70.10">
    <property type="entry name" value="Acid Proteases"/>
    <property type="match status" value="1"/>
</dbReference>
<feature type="region of interest" description="Disordered" evidence="1">
    <location>
        <begin position="1"/>
        <end position="28"/>
    </location>
</feature>
<feature type="non-terminal residue" evidence="2">
    <location>
        <position position="1"/>
    </location>
</feature>
<evidence type="ECO:0000256" key="1">
    <source>
        <dbReference type="SAM" id="MobiDB-lite"/>
    </source>
</evidence>
<dbReference type="PANTHER" id="PTHR35046:SF9">
    <property type="entry name" value="RNA-DIRECTED DNA POLYMERASE"/>
    <property type="match status" value="1"/>
</dbReference>
<sequence>MDKSKREKSLKKGSERQENQDKEALTPSLNTSKSSTFKCFKCLGKGYIVSLYLNKRTMIIKEDVEIDSESSQENNTSSRERKMKTKSQRENIFHTRFLVLGKVCSPIIDGRSSVNVASLRLVEKLDLPTLPYPKPYKLQWLSKKKELVVDRKVKVTFSIGGYKDEILCDVMPIDATHILLGRS</sequence>
<dbReference type="EMBL" id="QJKJ01002396">
    <property type="protein sequence ID" value="RDY03064.1"/>
    <property type="molecule type" value="Genomic_DNA"/>
</dbReference>
<organism evidence="2 3">
    <name type="scientific">Mucuna pruriens</name>
    <name type="common">Velvet bean</name>
    <name type="synonym">Dolichos pruriens</name>
    <dbReference type="NCBI Taxonomy" id="157652"/>
    <lineage>
        <taxon>Eukaryota</taxon>
        <taxon>Viridiplantae</taxon>
        <taxon>Streptophyta</taxon>
        <taxon>Embryophyta</taxon>
        <taxon>Tracheophyta</taxon>
        <taxon>Spermatophyta</taxon>
        <taxon>Magnoliopsida</taxon>
        <taxon>eudicotyledons</taxon>
        <taxon>Gunneridae</taxon>
        <taxon>Pentapetalae</taxon>
        <taxon>rosids</taxon>
        <taxon>fabids</taxon>
        <taxon>Fabales</taxon>
        <taxon>Fabaceae</taxon>
        <taxon>Papilionoideae</taxon>
        <taxon>50 kb inversion clade</taxon>
        <taxon>NPAAA clade</taxon>
        <taxon>indigoferoid/millettioid clade</taxon>
        <taxon>Phaseoleae</taxon>
        <taxon>Mucuna</taxon>
    </lineage>
</organism>
<reference evidence="2" key="1">
    <citation type="submission" date="2018-05" db="EMBL/GenBank/DDBJ databases">
        <title>Draft genome of Mucuna pruriens seed.</title>
        <authorList>
            <person name="Nnadi N.E."/>
            <person name="Vos R."/>
            <person name="Hasami M.H."/>
            <person name="Devisetty U.K."/>
            <person name="Aguiy J.C."/>
        </authorList>
    </citation>
    <scope>NUCLEOTIDE SEQUENCE [LARGE SCALE GENOMIC DNA]</scope>
    <source>
        <strain evidence="2">JCA_2017</strain>
    </source>
</reference>
<dbReference type="OrthoDB" id="1747743at2759"/>
<dbReference type="Proteomes" id="UP000257109">
    <property type="component" value="Unassembled WGS sequence"/>
</dbReference>
<keyword evidence="3" id="KW-1185">Reference proteome</keyword>
<name>A0A371HK01_MUCPR</name>